<dbReference type="SUPFAM" id="SSF48264">
    <property type="entry name" value="Cytochrome P450"/>
    <property type="match status" value="5"/>
</dbReference>
<dbReference type="PANTHER" id="PTHR24292">
    <property type="entry name" value="CYTOCHROME P450"/>
    <property type="match status" value="1"/>
</dbReference>
<dbReference type="InterPro" id="IPR017972">
    <property type="entry name" value="Cyt_P450_CS"/>
</dbReference>
<evidence type="ECO:0000256" key="2">
    <source>
        <dbReference type="ARBA" id="ARBA00003690"/>
    </source>
</evidence>
<evidence type="ECO:0000256" key="13">
    <source>
        <dbReference type="ARBA" id="ARBA00023136"/>
    </source>
</evidence>
<evidence type="ECO:0000256" key="7">
    <source>
        <dbReference type="ARBA" id="ARBA00022723"/>
    </source>
</evidence>
<dbReference type="GO" id="GO:0005506">
    <property type="term" value="F:iron ion binding"/>
    <property type="evidence" value="ECO:0007669"/>
    <property type="project" value="InterPro"/>
</dbReference>
<dbReference type="EMBL" id="CAJPIZ010003733">
    <property type="protein sequence ID" value="CAG2106731.1"/>
    <property type="molecule type" value="Genomic_DNA"/>
</dbReference>
<dbReference type="CDD" id="cd11055">
    <property type="entry name" value="CYP3A-like"/>
    <property type="match status" value="3"/>
</dbReference>
<dbReference type="FunFam" id="1.10.630.10:FF:000003">
    <property type="entry name" value="cytochrome P450 3A12-like isoform X2"/>
    <property type="match status" value="1"/>
</dbReference>
<evidence type="ECO:0000313" key="15">
    <source>
        <dbReference type="EMBL" id="CAD7626301.1"/>
    </source>
</evidence>
<evidence type="ECO:0000256" key="5">
    <source>
        <dbReference type="ARBA" id="ARBA00010617"/>
    </source>
</evidence>
<dbReference type="PRINTS" id="PR00465">
    <property type="entry name" value="EP450IV"/>
</dbReference>
<keyword evidence="6" id="KW-0349">Heme</keyword>
<sequence>YELALNPDIQDLLVAETKEAFNENTADIDYETLCRLPLLDAVISETLRHYTPFVRLEREAMEDVVLSAGSDGFDLKIEKGILTQIPVYAIHHDPDYYPDPFAFKPDRFLPENRHNIKPYTYLPFGSGPRNCIGMRFALLEVKLALVQMIQQFRVYRVPNTDVPVIFNKARDNLQAKRLVVGVSKRKWYRILNYWSDRNISGPKPLPYVGNRLSHVLRPRPVVEMEWYKTYGRLFGLYAMLGKPALSVADPVLIKQILVKYFYKFRNRKPALSTSPIFSKIMFSARDDDWKRIRAIASPTFTSAKLKRMYPLINECCRDFLAALHTDVSTGRREVDLKQVMGAFTMDVIASCAFGTKTNTYYEPNNRFITAANHVFNQNPWKVMASMILPTFITTSWMYSVVTNARNDTTMSDVMFLINVTTQLMAERKKSGKKYNDFLQLLMDAEREDNTTTGAGDAMSGHHSSEGVDELMAERQALSGVVEKKLTENEILAQCFLVFVAGFETTAQTLSFCTYELALNPDIQDLLVKETKEAFNKNTADIDYETLCRLPLLDAVISETLRNYPPTLKLEREAMEDVVLSDGSEVKIEKGVMAEIPVYAIHHDPDHYPDPFAFKPDRFLPENRHNIKPYTYLPFGAGPRNCLGMRFALLEAKLVLAKMIQQFRFYSVPNTDVPVVFNAGRDLLQAKRLPWVDMEWYKTYGRLIGVYHMLGKPALIVSEPELIKQILVKNFHNFRNRRPAPGGGGVFRKNMFDSRDDDWKRIRAIASPTFTSGKLKHMYPLINECCREFVADLDRKVSAGLNEVELKQLMGAYTMDVIASTAFATKTDTYSDPNDRFITTANACFNRNPWKILLGTLLPTFVTRNPIYKAVMFAGSPDVMFFIDVTKRLMSERKKSGKKHNDFLQLLIDVEREDSNNERTVKTGPEASAAAEGQDVNEGVDELMAEKQALSGVVEKKLTTDEILAQCFLFIIAAFETTSTALSYCVYELALNPDIQDQLVAETKAAFNENTADIDYETLCRLPLLDAVLSETLRHYPPVLRLEREAMDDVVLTRDTDGSKFKIERGVIVEMPVYAIHHDPDYYPDPFAFKPDRFLPQNRHNIKPYTYLPFGSGPRNCIGMRLALLEAKLALVKLTLQYKFYRVTDTDVPVVFNKARDGLQAKRLFGLKWSRLLTYWKRHNISGPRALPFVGNNLSHMFKPKPYVEMECVYDLGKPSLTVADPELIKQILVKDFHIFRNRKPSVARDQLFSKIMFSSRDDDWKRVRAIASPTFTSGKLKRLYPMINECCRDFLANLDSDVTGGKSQVELKQLMGDYTMDVIASCAFATKTNTYSDPNNAFVTKANAVFNSNPIKMLMNRMLPAYVTENWVYKRVVNRGSSDAMFFIEVVIKIMAERKKSGKKNNDFLQLLMDVEREDNNNDNHAVKVAAESSATDGAAEGHHVNEGVDELMAEKQALSGVVEKKLTTNEILANCFLFFIAGFETTATTLSYCTYELALNPDIQDRLVAETKEAFNDKGDIDYDILSRLPYLDAVISETLRNYPPVVRLEREAMEDVVLTGGSDGATFKMEKGVIAELPVYAIHHDPDHYPDPFAFKPERFLPENRHNIKPYTYLPFGSGPRNCIGMRFALLEAKLALAKITQKFRFYRVPDTDIPVIFTPFVGTGLLMAKRLIVGVEKPPILTVADPVLIKQILVKDFYKFRNRRPVPGKGCGIFSKTMVTARDDHWKRIRAIASPTFTSAKLKHMYPLINECCRDFLTALDRDVSTGRTEVDVKRVMGAYTMDVIASCAFATKTKPYSNTNN</sequence>
<evidence type="ECO:0000256" key="10">
    <source>
        <dbReference type="ARBA" id="ARBA00023002"/>
    </source>
</evidence>
<dbReference type="PANTHER" id="PTHR24292:SF54">
    <property type="entry name" value="CYP9F3-RELATED"/>
    <property type="match status" value="1"/>
</dbReference>
<keyword evidence="11" id="KW-0408">Iron</keyword>
<organism evidence="15">
    <name type="scientific">Medioppia subpectinata</name>
    <dbReference type="NCBI Taxonomy" id="1979941"/>
    <lineage>
        <taxon>Eukaryota</taxon>
        <taxon>Metazoa</taxon>
        <taxon>Ecdysozoa</taxon>
        <taxon>Arthropoda</taxon>
        <taxon>Chelicerata</taxon>
        <taxon>Arachnida</taxon>
        <taxon>Acari</taxon>
        <taxon>Acariformes</taxon>
        <taxon>Sarcoptiformes</taxon>
        <taxon>Oribatida</taxon>
        <taxon>Brachypylina</taxon>
        <taxon>Oppioidea</taxon>
        <taxon>Oppiidae</taxon>
        <taxon>Medioppia</taxon>
    </lineage>
</organism>
<keyword evidence="7" id="KW-0479">Metal-binding</keyword>
<dbReference type="PRINTS" id="PR00385">
    <property type="entry name" value="P450"/>
</dbReference>
<evidence type="ECO:0000256" key="3">
    <source>
        <dbReference type="ARBA" id="ARBA00004174"/>
    </source>
</evidence>
<keyword evidence="10" id="KW-0560">Oxidoreductase</keyword>
<dbReference type="OrthoDB" id="6428965at2759"/>
<evidence type="ECO:0000256" key="11">
    <source>
        <dbReference type="ARBA" id="ARBA00023004"/>
    </source>
</evidence>
<evidence type="ECO:0000256" key="12">
    <source>
        <dbReference type="ARBA" id="ARBA00023033"/>
    </source>
</evidence>
<dbReference type="Proteomes" id="UP000759131">
    <property type="component" value="Unassembled WGS sequence"/>
</dbReference>
<dbReference type="InterPro" id="IPR002403">
    <property type="entry name" value="Cyt_P450_E_grp-IV"/>
</dbReference>
<evidence type="ECO:0000256" key="8">
    <source>
        <dbReference type="ARBA" id="ARBA00022824"/>
    </source>
</evidence>
<keyword evidence="16" id="KW-1185">Reference proteome</keyword>
<dbReference type="InterPro" id="IPR001128">
    <property type="entry name" value="Cyt_P450"/>
</dbReference>
<dbReference type="GO" id="GO:0005789">
    <property type="term" value="C:endoplasmic reticulum membrane"/>
    <property type="evidence" value="ECO:0007669"/>
    <property type="project" value="UniProtKB-SubCell"/>
</dbReference>
<dbReference type="PROSITE" id="PS00086">
    <property type="entry name" value="CYTOCHROME_P450"/>
    <property type="match status" value="4"/>
</dbReference>
<protein>
    <recommendedName>
        <fullName evidence="17">Cytochrome P450</fullName>
    </recommendedName>
</protein>
<comment type="function">
    <text evidence="2">May be involved in the metabolism of insect hormones and in the breakdown of synthetic insecticides.</text>
</comment>
<proteinExistence type="inferred from homology"/>
<keyword evidence="9" id="KW-0492">Microsome</keyword>
<dbReference type="GO" id="GO:0004497">
    <property type="term" value="F:monooxygenase activity"/>
    <property type="evidence" value="ECO:0007669"/>
    <property type="project" value="UniProtKB-KW"/>
</dbReference>
<dbReference type="Pfam" id="PF00067">
    <property type="entry name" value="p450"/>
    <property type="match status" value="5"/>
</dbReference>
<comment type="similarity">
    <text evidence="5">Belongs to the cytochrome P450 family.</text>
</comment>
<evidence type="ECO:0000313" key="16">
    <source>
        <dbReference type="Proteomes" id="UP000759131"/>
    </source>
</evidence>
<accession>A0A7R9PZR5</accession>
<evidence type="ECO:0008006" key="17">
    <source>
        <dbReference type="Google" id="ProtNLM"/>
    </source>
</evidence>
<keyword evidence="12" id="KW-0503">Monooxygenase</keyword>
<gene>
    <name evidence="15" type="ORF">OSB1V03_LOCUS6734</name>
</gene>
<dbReference type="GO" id="GO:0020037">
    <property type="term" value="F:heme binding"/>
    <property type="evidence" value="ECO:0007669"/>
    <property type="project" value="InterPro"/>
</dbReference>
<dbReference type="EMBL" id="OC858308">
    <property type="protein sequence ID" value="CAD7626301.1"/>
    <property type="molecule type" value="Genomic_DNA"/>
</dbReference>
<name>A0A7R9PZR5_9ACAR</name>
<feature type="non-terminal residue" evidence="15">
    <location>
        <position position="1"/>
    </location>
</feature>
<dbReference type="Gene3D" id="1.10.630.10">
    <property type="entry name" value="Cytochrome P450"/>
    <property type="match status" value="5"/>
</dbReference>
<evidence type="ECO:0000256" key="1">
    <source>
        <dbReference type="ARBA" id="ARBA00001971"/>
    </source>
</evidence>
<comment type="cofactor">
    <cofactor evidence="1">
        <name>heme</name>
        <dbReference type="ChEBI" id="CHEBI:30413"/>
    </cofactor>
</comment>
<dbReference type="GO" id="GO:0016705">
    <property type="term" value="F:oxidoreductase activity, acting on paired donors, with incorporation or reduction of molecular oxygen"/>
    <property type="evidence" value="ECO:0007669"/>
    <property type="project" value="InterPro"/>
</dbReference>
<keyword evidence="8" id="KW-0256">Endoplasmic reticulum</keyword>
<comment type="subcellular location">
    <subcellularLocation>
        <location evidence="4">Endoplasmic reticulum membrane</location>
        <topology evidence="4">Peripheral membrane protein</topology>
    </subcellularLocation>
    <subcellularLocation>
        <location evidence="3">Microsome membrane</location>
        <topology evidence="3">Peripheral membrane protein</topology>
    </subcellularLocation>
</comment>
<evidence type="ECO:0000256" key="4">
    <source>
        <dbReference type="ARBA" id="ARBA00004406"/>
    </source>
</evidence>
<keyword evidence="13" id="KW-0472">Membrane</keyword>
<evidence type="ECO:0000256" key="14">
    <source>
        <dbReference type="SAM" id="MobiDB-lite"/>
    </source>
</evidence>
<evidence type="ECO:0000256" key="9">
    <source>
        <dbReference type="ARBA" id="ARBA00022848"/>
    </source>
</evidence>
<feature type="region of interest" description="Disordered" evidence="14">
    <location>
        <begin position="914"/>
        <end position="934"/>
    </location>
</feature>
<dbReference type="InterPro" id="IPR036396">
    <property type="entry name" value="Cyt_P450_sf"/>
</dbReference>
<dbReference type="InterPro" id="IPR050476">
    <property type="entry name" value="Insect_CytP450_Detox"/>
</dbReference>
<evidence type="ECO:0000256" key="6">
    <source>
        <dbReference type="ARBA" id="ARBA00022617"/>
    </source>
</evidence>
<reference evidence="15" key="1">
    <citation type="submission" date="2020-11" db="EMBL/GenBank/DDBJ databases">
        <authorList>
            <person name="Tran Van P."/>
        </authorList>
    </citation>
    <scope>NUCLEOTIDE SEQUENCE</scope>
</reference>
<feature type="non-terminal residue" evidence="15">
    <location>
        <position position="1801"/>
    </location>
</feature>